<gene>
    <name evidence="2" type="ORF">AWB75_01817</name>
</gene>
<dbReference type="EMBL" id="FCOF02000006">
    <property type="protein sequence ID" value="SAK53333.1"/>
    <property type="molecule type" value="Genomic_DNA"/>
</dbReference>
<reference evidence="2" key="1">
    <citation type="submission" date="2016-01" db="EMBL/GenBank/DDBJ databases">
        <authorList>
            <person name="Peeters C."/>
        </authorList>
    </citation>
    <scope>NUCLEOTIDE SEQUENCE [LARGE SCALE GENOMIC DNA]</scope>
    <source>
        <strain evidence="2">LMG 29318</strain>
    </source>
</reference>
<dbReference type="Proteomes" id="UP000054870">
    <property type="component" value="Unassembled WGS sequence"/>
</dbReference>
<accession>A0A158A6C9</accession>
<dbReference type="InterPro" id="IPR029068">
    <property type="entry name" value="Glyas_Bleomycin-R_OHBP_Dase"/>
</dbReference>
<proteinExistence type="predicted"/>
<dbReference type="InterPro" id="IPR037523">
    <property type="entry name" value="VOC_core"/>
</dbReference>
<protein>
    <submittedName>
        <fullName evidence="2">Dioxygenase</fullName>
    </submittedName>
</protein>
<evidence type="ECO:0000259" key="1">
    <source>
        <dbReference type="PROSITE" id="PS51819"/>
    </source>
</evidence>
<comment type="caution">
    <text evidence="2">The sequence shown here is derived from an EMBL/GenBank/DDBJ whole genome shotgun (WGS) entry which is preliminary data.</text>
</comment>
<keyword evidence="3" id="KW-1185">Reference proteome</keyword>
<evidence type="ECO:0000313" key="3">
    <source>
        <dbReference type="Proteomes" id="UP000054870"/>
    </source>
</evidence>
<evidence type="ECO:0000313" key="2">
    <source>
        <dbReference type="EMBL" id="SAK53333.1"/>
    </source>
</evidence>
<sequence length="125" mass="13785">MQLDHVTLVAPDCEALMRFFVDIAGMRVGPRPPFGVGGYWLYLGARPAVHLIASGVAASLDSPNATRIDHLALRIDDGTEWRALLERLDCRGYAYRLADVPLAREHQLFVRLAPAVVVEFVTAQS</sequence>
<organism evidence="2 3">
    <name type="scientific">Caballeronia catudaia</name>
    <dbReference type="NCBI Taxonomy" id="1777136"/>
    <lineage>
        <taxon>Bacteria</taxon>
        <taxon>Pseudomonadati</taxon>
        <taxon>Pseudomonadota</taxon>
        <taxon>Betaproteobacteria</taxon>
        <taxon>Burkholderiales</taxon>
        <taxon>Burkholderiaceae</taxon>
        <taxon>Caballeronia</taxon>
    </lineage>
</organism>
<dbReference type="OrthoDB" id="8562712at2"/>
<keyword evidence="2" id="KW-0223">Dioxygenase</keyword>
<dbReference type="GO" id="GO:0051213">
    <property type="term" value="F:dioxygenase activity"/>
    <property type="evidence" value="ECO:0007669"/>
    <property type="project" value="UniProtKB-KW"/>
</dbReference>
<feature type="domain" description="VOC" evidence="1">
    <location>
        <begin position="2"/>
        <end position="123"/>
    </location>
</feature>
<name>A0A158A6C9_9BURK</name>
<keyword evidence="2" id="KW-0560">Oxidoreductase</keyword>
<dbReference type="Gene3D" id="3.10.180.10">
    <property type="entry name" value="2,3-Dihydroxybiphenyl 1,2-Dioxygenase, domain 1"/>
    <property type="match status" value="1"/>
</dbReference>
<dbReference type="SUPFAM" id="SSF54593">
    <property type="entry name" value="Glyoxalase/Bleomycin resistance protein/Dihydroxybiphenyl dioxygenase"/>
    <property type="match status" value="1"/>
</dbReference>
<dbReference type="RefSeq" id="WP_061123751.1">
    <property type="nucleotide sequence ID" value="NZ_FCOF02000006.1"/>
</dbReference>
<dbReference type="PROSITE" id="PS51819">
    <property type="entry name" value="VOC"/>
    <property type="match status" value="1"/>
</dbReference>
<dbReference type="AlphaFoldDB" id="A0A158A6C9"/>